<accession>A0A9N8ENT1</accession>
<dbReference type="InterPro" id="IPR031127">
    <property type="entry name" value="E3_UB_ligase_RBR"/>
</dbReference>
<dbReference type="OrthoDB" id="10264956at2759"/>
<evidence type="ECO:0008006" key="4">
    <source>
        <dbReference type="Google" id="ProtNLM"/>
    </source>
</evidence>
<dbReference type="EMBL" id="CAICTM010001544">
    <property type="protein sequence ID" value="CAB9524511.1"/>
    <property type="molecule type" value="Genomic_DNA"/>
</dbReference>
<dbReference type="SUPFAM" id="SSF57850">
    <property type="entry name" value="RING/U-box"/>
    <property type="match status" value="1"/>
</dbReference>
<evidence type="ECO:0000313" key="3">
    <source>
        <dbReference type="Proteomes" id="UP001153069"/>
    </source>
</evidence>
<sequence>MPRGYLKHQDREVGRKKGRGGASHAGAKVCCDSYDRKDPVKRHMGADVGGDFALKTVQQTKPADAAASSAEKETCGECPICFEDGPIVPLSNKCGWHDAACFKCLRYLYVENPKRCFPLVCFHPQCKQPVQWGQLNKHKVIRSSSESKEFHEKTKRAKQKEAIERMRVKIAQIVAQKKDACSIECPHCNHPRLLPKKHRRTERIWNCGTCAKEYLVSPDYATLAALERAEGRDSYGGHYGWARCPHCSILISKGDGCSHMICGYCKKDFDWHAAKGAPHALVPPEQIHLWW</sequence>
<dbReference type="Gene3D" id="1.20.120.1750">
    <property type="match status" value="1"/>
</dbReference>
<evidence type="ECO:0000256" key="1">
    <source>
        <dbReference type="SAM" id="MobiDB-lite"/>
    </source>
</evidence>
<reference evidence="2" key="1">
    <citation type="submission" date="2020-06" db="EMBL/GenBank/DDBJ databases">
        <authorList>
            <consortium name="Plant Systems Biology data submission"/>
        </authorList>
    </citation>
    <scope>NUCLEOTIDE SEQUENCE</scope>
    <source>
        <strain evidence="2">D6</strain>
    </source>
</reference>
<keyword evidence="3" id="KW-1185">Reference proteome</keyword>
<evidence type="ECO:0000313" key="2">
    <source>
        <dbReference type="EMBL" id="CAB9524511.1"/>
    </source>
</evidence>
<organism evidence="2 3">
    <name type="scientific">Seminavis robusta</name>
    <dbReference type="NCBI Taxonomy" id="568900"/>
    <lineage>
        <taxon>Eukaryota</taxon>
        <taxon>Sar</taxon>
        <taxon>Stramenopiles</taxon>
        <taxon>Ochrophyta</taxon>
        <taxon>Bacillariophyta</taxon>
        <taxon>Bacillariophyceae</taxon>
        <taxon>Bacillariophycidae</taxon>
        <taxon>Naviculales</taxon>
        <taxon>Naviculaceae</taxon>
        <taxon>Seminavis</taxon>
    </lineage>
</organism>
<name>A0A9N8ENT1_9STRA</name>
<protein>
    <recommendedName>
        <fullName evidence="4">RING-type domain-containing protein</fullName>
    </recommendedName>
</protein>
<comment type="caution">
    <text evidence="2">The sequence shown here is derived from an EMBL/GenBank/DDBJ whole genome shotgun (WGS) entry which is preliminary data.</text>
</comment>
<dbReference type="AlphaFoldDB" id="A0A9N8ENT1"/>
<dbReference type="GO" id="GO:0004842">
    <property type="term" value="F:ubiquitin-protein transferase activity"/>
    <property type="evidence" value="ECO:0007669"/>
    <property type="project" value="InterPro"/>
</dbReference>
<proteinExistence type="predicted"/>
<feature type="region of interest" description="Disordered" evidence="1">
    <location>
        <begin position="1"/>
        <end position="25"/>
    </location>
</feature>
<dbReference type="CDD" id="cd20336">
    <property type="entry name" value="Rcat_RBR"/>
    <property type="match status" value="1"/>
</dbReference>
<gene>
    <name evidence="2" type="ORF">SEMRO_1546_G281400.1</name>
</gene>
<dbReference type="Proteomes" id="UP001153069">
    <property type="component" value="Unassembled WGS sequence"/>
</dbReference>
<dbReference type="PANTHER" id="PTHR11685">
    <property type="entry name" value="RBR FAMILY RING FINGER AND IBR DOMAIN-CONTAINING"/>
    <property type="match status" value="1"/>
</dbReference>
<dbReference type="GO" id="GO:0016567">
    <property type="term" value="P:protein ubiquitination"/>
    <property type="evidence" value="ECO:0007669"/>
    <property type="project" value="InterPro"/>
</dbReference>